<dbReference type="GO" id="GO:0000032">
    <property type="term" value="P:cell wall mannoprotein biosynthetic process"/>
    <property type="evidence" value="ECO:0007669"/>
    <property type="project" value="TreeGrafter"/>
</dbReference>
<comment type="similarity">
    <text evidence="1">Belongs to the glycosyltransferase 15 family.</text>
</comment>
<dbReference type="InterPro" id="IPR029044">
    <property type="entry name" value="Nucleotide-diphossugar_trans"/>
</dbReference>
<dbReference type="STRING" id="5288.A0A5C5FR73"/>
<evidence type="ECO:0000256" key="3">
    <source>
        <dbReference type="SAM" id="MobiDB-lite"/>
    </source>
</evidence>
<dbReference type="EMBL" id="SOZI01000100">
    <property type="protein sequence ID" value="TNY19300.1"/>
    <property type="molecule type" value="Genomic_DNA"/>
</dbReference>
<gene>
    <name evidence="5" type="ORF">DMC30DRAFT_418011</name>
</gene>
<keyword evidence="4" id="KW-0472">Membrane</keyword>
<dbReference type="GO" id="GO:0006487">
    <property type="term" value="P:protein N-linked glycosylation"/>
    <property type="evidence" value="ECO:0007669"/>
    <property type="project" value="TreeGrafter"/>
</dbReference>
<evidence type="ECO:0000256" key="1">
    <source>
        <dbReference type="ARBA" id="ARBA00007677"/>
    </source>
</evidence>
<accession>A0A5C5FR73</accession>
<organism evidence="5 6">
    <name type="scientific">Rhodotorula diobovata</name>
    <dbReference type="NCBI Taxonomy" id="5288"/>
    <lineage>
        <taxon>Eukaryota</taxon>
        <taxon>Fungi</taxon>
        <taxon>Dikarya</taxon>
        <taxon>Basidiomycota</taxon>
        <taxon>Pucciniomycotina</taxon>
        <taxon>Microbotryomycetes</taxon>
        <taxon>Sporidiobolales</taxon>
        <taxon>Sporidiobolaceae</taxon>
        <taxon>Rhodotorula</taxon>
    </lineage>
</organism>
<evidence type="ECO:0000256" key="4">
    <source>
        <dbReference type="SAM" id="Phobius"/>
    </source>
</evidence>
<sequence length="432" mass="48773">MAHERHPYPPPLSPGADDSDDGDDELALAEQLLAASPRHGLASPRWAQPAATPRGGAGAGWRKWQGRQSLWHRSSNGLVLAALAILVVLFGGAASTQSHVRDYVKDRVAMYSGQGGPLPQRANATIVILVNPFSNMYQALLPTLENIELKFNRRMGYPIQLLTDGHLPSEAIRNRTDFITNGKATWSVVTHEQGWGPPDWLPQKTIDEGLRTIPFPLGYRNMCRFFSMFHWKHPALEKYDWIFRLDEGITFHCELQEDPFETMIRNNKTYGFTNVDQEAPFVIPTLWKTAQEFFREAPRHYFPAGRDESFVSDDGGKTYNRRMYYNNFEIVHRSVGAPPFPGAVLSHHVLTAPVDALHAHKFLESEPYQAFVNHLDRAGGFYKERWGDAPIRTIAASYFLPASALHSFSNVTGYRHDLPPFECPDLPCVVHL</sequence>
<dbReference type="Gene3D" id="3.90.550.10">
    <property type="entry name" value="Spore Coat Polysaccharide Biosynthesis Protein SpsA, Chain A"/>
    <property type="match status" value="1"/>
</dbReference>
<feature type="transmembrane region" description="Helical" evidence="4">
    <location>
        <begin position="77"/>
        <end position="95"/>
    </location>
</feature>
<dbReference type="AlphaFoldDB" id="A0A5C5FR73"/>
<dbReference type="PANTHER" id="PTHR31121">
    <property type="entry name" value="ALPHA-1,2 MANNOSYLTRANSFERASE KTR1"/>
    <property type="match status" value="1"/>
</dbReference>
<dbReference type="InterPro" id="IPR002685">
    <property type="entry name" value="Glyco_trans_15"/>
</dbReference>
<dbReference type="GO" id="GO:0000026">
    <property type="term" value="F:alpha-1,2-mannosyltransferase activity"/>
    <property type="evidence" value="ECO:0007669"/>
    <property type="project" value="TreeGrafter"/>
</dbReference>
<evidence type="ECO:0000256" key="2">
    <source>
        <dbReference type="ARBA" id="ARBA00022679"/>
    </source>
</evidence>
<feature type="region of interest" description="Disordered" evidence="3">
    <location>
        <begin position="38"/>
        <end position="59"/>
    </location>
</feature>
<name>A0A5C5FR73_9BASI</name>
<keyword evidence="4" id="KW-0812">Transmembrane</keyword>
<dbReference type="PANTHER" id="PTHR31121:SF6">
    <property type="entry name" value="ALPHA-1,2 MANNOSYLTRANSFERASE KTR1"/>
    <property type="match status" value="1"/>
</dbReference>
<dbReference type="SUPFAM" id="SSF53448">
    <property type="entry name" value="Nucleotide-diphospho-sugar transferases"/>
    <property type="match status" value="2"/>
</dbReference>
<dbReference type="GO" id="GO:0005794">
    <property type="term" value="C:Golgi apparatus"/>
    <property type="evidence" value="ECO:0007669"/>
    <property type="project" value="TreeGrafter"/>
</dbReference>
<keyword evidence="2 5" id="KW-0808">Transferase</keyword>
<dbReference type="GO" id="GO:0016020">
    <property type="term" value="C:membrane"/>
    <property type="evidence" value="ECO:0007669"/>
    <property type="project" value="InterPro"/>
</dbReference>
<evidence type="ECO:0000313" key="6">
    <source>
        <dbReference type="Proteomes" id="UP000311382"/>
    </source>
</evidence>
<evidence type="ECO:0000313" key="5">
    <source>
        <dbReference type="EMBL" id="TNY19300.1"/>
    </source>
</evidence>
<feature type="region of interest" description="Disordered" evidence="3">
    <location>
        <begin position="1"/>
        <end position="25"/>
    </location>
</feature>
<dbReference type="OrthoDB" id="439943at2759"/>
<keyword evidence="4" id="KW-1133">Transmembrane helix</keyword>
<keyword evidence="6" id="KW-1185">Reference proteome</keyword>
<comment type="caution">
    <text evidence="5">The sequence shown here is derived from an EMBL/GenBank/DDBJ whole genome shotgun (WGS) entry which is preliminary data.</text>
</comment>
<dbReference type="Proteomes" id="UP000311382">
    <property type="component" value="Unassembled WGS sequence"/>
</dbReference>
<reference evidence="5 6" key="1">
    <citation type="submission" date="2019-03" db="EMBL/GenBank/DDBJ databases">
        <title>Rhodosporidium diobovatum UCD-FST 08-225 genome sequencing, assembly, and annotation.</title>
        <authorList>
            <person name="Fakankun I.U."/>
            <person name="Fristensky B."/>
            <person name="Levin D.B."/>
        </authorList>
    </citation>
    <scope>NUCLEOTIDE SEQUENCE [LARGE SCALE GENOMIC DNA]</scope>
    <source>
        <strain evidence="5 6">UCD-FST 08-225</strain>
    </source>
</reference>
<dbReference type="Pfam" id="PF01793">
    <property type="entry name" value="Glyco_transf_15"/>
    <property type="match status" value="2"/>
</dbReference>
<protein>
    <submittedName>
        <fullName evidence="5">Nucleotide-diphospho-sugar transferase</fullName>
    </submittedName>
</protein>
<proteinExistence type="inferred from homology"/>